<sequence length="120" mass="13976">MTEILSLFLINFKKIFKNEGDIGGNMGLFLGMSLVSVIELATFLWKITWIFISKKRREHMIAKKCRDEEREKHLQATMEFALQQRRFAASIGRLAASQQLRAESKGAEKFLNFMKIKQTF</sequence>
<evidence type="ECO:0000313" key="1">
    <source>
        <dbReference type="EMBL" id="CAK5035385.1"/>
    </source>
</evidence>
<accession>A0ACB0Y8P4</accession>
<keyword evidence="2" id="KW-1185">Reference proteome</keyword>
<gene>
    <name evidence="1" type="ORF">MENTE1834_LOCUS8741</name>
</gene>
<name>A0ACB0Y8P4_MELEN</name>
<evidence type="ECO:0000313" key="2">
    <source>
        <dbReference type="Proteomes" id="UP001497535"/>
    </source>
</evidence>
<proteinExistence type="predicted"/>
<protein>
    <submittedName>
        <fullName evidence="1">Uncharacterized protein</fullName>
    </submittedName>
</protein>
<comment type="caution">
    <text evidence="1">The sequence shown here is derived from an EMBL/GenBank/DDBJ whole genome shotgun (WGS) entry which is preliminary data.</text>
</comment>
<reference evidence="1" key="1">
    <citation type="submission" date="2023-11" db="EMBL/GenBank/DDBJ databases">
        <authorList>
            <person name="Poullet M."/>
        </authorList>
    </citation>
    <scope>NUCLEOTIDE SEQUENCE</scope>
    <source>
        <strain evidence="1">E1834</strain>
    </source>
</reference>
<organism evidence="1 2">
    <name type="scientific">Meloidogyne enterolobii</name>
    <name type="common">Root-knot nematode worm</name>
    <name type="synonym">Meloidogyne mayaguensis</name>
    <dbReference type="NCBI Taxonomy" id="390850"/>
    <lineage>
        <taxon>Eukaryota</taxon>
        <taxon>Metazoa</taxon>
        <taxon>Ecdysozoa</taxon>
        <taxon>Nematoda</taxon>
        <taxon>Chromadorea</taxon>
        <taxon>Rhabditida</taxon>
        <taxon>Tylenchina</taxon>
        <taxon>Tylenchomorpha</taxon>
        <taxon>Tylenchoidea</taxon>
        <taxon>Meloidogynidae</taxon>
        <taxon>Meloidogyninae</taxon>
        <taxon>Meloidogyne</taxon>
    </lineage>
</organism>
<dbReference type="EMBL" id="CAVMJV010000007">
    <property type="protein sequence ID" value="CAK5035385.1"/>
    <property type="molecule type" value="Genomic_DNA"/>
</dbReference>
<dbReference type="Proteomes" id="UP001497535">
    <property type="component" value="Unassembled WGS sequence"/>
</dbReference>